<dbReference type="InterPro" id="IPR002241">
    <property type="entry name" value="Glyco_hydro_27"/>
</dbReference>
<keyword evidence="2 7" id="KW-0732">Signal</keyword>
<feature type="chain" id="PRO_5038434942" description="Alpha-galactosidase" evidence="7">
    <location>
        <begin position="24"/>
        <end position="687"/>
    </location>
</feature>
<protein>
    <recommendedName>
        <fullName evidence="5">Alpha-galactosidase</fullName>
        <ecNumber evidence="5">3.2.1.22</ecNumber>
    </recommendedName>
    <alternativeName>
        <fullName evidence="5">Melibiase</fullName>
    </alternativeName>
</protein>
<dbReference type="Pfam" id="PF17801">
    <property type="entry name" value="Melibiase_C"/>
    <property type="match status" value="1"/>
</dbReference>
<dbReference type="InterPro" id="IPR006311">
    <property type="entry name" value="TAT_signal"/>
</dbReference>
<dbReference type="CDD" id="cd00161">
    <property type="entry name" value="beta-trefoil_Ricin-like"/>
    <property type="match status" value="1"/>
</dbReference>
<comment type="similarity">
    <text evidence="1 5">Belongs to the glycosyl hydrolase 27 family.</text>
</comment>
<dbReference type="CDD" id="cd14792">
    <property type="entry name" value="GH27"/>
    <property type="match status" value="1"/>
</dbReference>
<dbReference type="Gene3D" id="2.60.40.1180">
    <property type="entry name" value="Golgi alpha-mannosidase II"/>
    <property type="match status" value="1"/>
</dbReference>
<dbReference type="PATRIC" id="fig|452652.3.peg.794"/>
<evidence type="ECO:0000313" key="10">
    <source>
        <dbReference type="EMBL" id="BAJ26646.1"/>
    </source>
</evidence>
<evidence type="ECO:0000313" key="11">
    <source>
        <dbReference type="Proteomes" id="UP000007076"/>
    </source>
</evidence>
<reference evidence="10 11" key="1">
    <citation type="journal article" date="2010" name="DNA Res.">
        <title>Genome sequence of Kitasatospora setae NBRC 14216T: an evolutionary snapshot of the family Streptomycetaceae.</title>
        <authorList>
            <person name="Ichikawa N."/>
            <person name="Oguchi A."/>
            <person name="Ikeda H."/>
            <person name="Ishikawa J."/>
            <person name="Kitani S."/>
            <person name="Watanabe Y."/>
            <person name="Nakamura S."/>
            <person name="Katano Y."/>
            <person name="Kishi E."/>
            <person name="Sasagawa M."/>
            <person name="Ankai A."/>
            <person name="Fukui S."/>
            <person name="Hashimoto Y."/>
            <person name="Kamata S."/>
            <person name="Otoguro M."/>
            <person name="Tanikawa S."/>
            <person name="Nihira T."/>
            <person name="Horinouchi S."/>
            <person name="Ohnishi Y."/>
            <person name="Hayakawa M."/>
            <person name="Kuzuyama T."/>
            <person name="Arisawa A."/>
            <person name="Nomoto F."/>
            <person name="Miura H."/>
            <person name="Takahashi Y."/>
            <person name="Fujita N."/>
        </authorList>
    </citation>
    <scope>NUCLEOTIDE SEQUENCE [LARGE SCALE GENOMIC DNA]</scope>
    <source>
        <strain evidence="11">ATCC 33774 / DSM 43861 / JCM 3304 / KCC A-0304 / NBRC 14216 / KM-6054</strain>
    </source>
</reference>
<dbReference type="InterPro" id="IPR035992">
    <property type="entry name" value="Ricin_B-like_lectins"/>
</dbReference>
<dbReference type="PANTHER" id="PTHR11452">
    <property type="entry name" value="ALPHA-GALACTOSIDASE/ALPHA-N-ACETYLGALACTOSAMINIDASE"/>
    <property type="match status" value="1"/>
</dbReference>
<dbReference type="Gene3D" id="3.20.20.70">
    <property type="entry name" value="Aldolase class I"/>
    <property type="match status" value="1"/>
</dbReference>
<dbReference type="STRING" id="452652.KSE_08070"/>
<dbReference type="SUPFAM" id="SSF51445">
    <property type="entry name" value="(Trans)glycosidases"/>
    <property type="match status" value="1"/>
</dbReference>
<dbReference type="PROSITE" id="PS50231">
    <property type="entry name" value="RICIN_B_LECTIN"/>
    <property type="match status" value="1"/>
</dbReference>
<feature type="region of interest" description="Disordered" evidence="6">
    <location>
        <begin position="117"/>
        <end position="140"/>
    </location>
</feature>
<dbReference type="InterPro" id="IPR013780">
    <property type="entry name" value="Glyco_hydro_b"/>
</dbReference>
<organism evidence="10 11">
    <name type="scientific">Kitasatospora setae (strain ATCC 33774 / DSM 43861 / JCM 3304 / KCC A-0304 / NBRC 14216 / KM-6054)</name>
    <name type="common">Streptomyces setae</name>
    <dbReference type="NCBI Taxonomy" id="452652"/>
    <lineage>
        <taxon>Bacteria</taxon>
        <taxon>Bacillati</taxon>
        <taxon>Actinomycetota</taxon>
        <taxon>Actinomycetes</taxon>
        <taxon>Kitasatosporales</taxon>
        <taxon>Streptomycetaceae</taxon>
        <taxon>Kitasatospora</taxon>
    </lineage>
</organism>
<proteinExistence type="inferred from homology"/>
<dbReference type="SUPFAM" id="SSF51011">
    <property type="entry name" value="Glycosyl hydrolase domain"/>
    <property type="match status" value="1"/>
</dbReference>
<evidence type="ECO:0000256" key="5">
    <source>
        <dbReference type="RuleBase" id="RU361168"/>
    </source>
</evidence>
<evidence type="ECO:0000256" key="7">
    <source>
        <dbReference type="SAM" id="SignalP"/>
    </source>
</evidence>
<dbReference type="GO" id="GO:0004557">
    <property type="term" value="F:alpha-galactosidase activity"/>
    <property type="evidence" value="ECO:0007669"/>
    <property type="project" value="UniProtKB-EC"/>
</dbReference>
<evidence type="ECO:0000256" key="3">
    <source>
        <dbReference type="ARBA" id="ARBA00022801"/>
    </source>
</evidence>
<dbReference type="HOGENOM" id="CLU_397819_0_0_11"/>
<feature type="domain" description="Alpha galactosidase C-terminal" evidence="9">
    <location>
        <begin position="463"/>
        <end position="530"/>
    </location>
</feature>
<dbReference type="KEGG" id="ksk:KSE_08070"/>
<dbReference type="InterPro" id="IPR017853">
    <property type="entry name" value="GH"/>
</dbReference>
<dbReference type="Pfam" id="PF14200">
    <property type="entry name" value="RicinB_lectin_2"/>
    <property type="match status" value="1"/>
</dbReference>
<dbReference type="SUPFAM" id="SSF50370">
    <property type="entry name" value="Ricin B-like lectins"/>
    <property type="match status" value="1"/>
</dbReference>
<dbReference type="Proteomes" id="UP000007076">
    <property type="component" value="Chromosome"/>
</dbReference>
<dbReference type="AlphaFoldDB" id="E4N615"/>
<dbReference type="GO" id="GO:0005975">
    <property type="term" value="P:carbohydrate metabolic process"/>
    <property type="evidence" value="ECO:0007669"/>
    <property type="project" value="InterPro"/>
</dbReference>
<dbReference type="EMBL" id="AP010968">
    <property type="protein sequence ID" value="BAJ26646.1"/>
    <property type="molecule type" value="Genomic_DNA"/>
</dbReference>
<dbReference type="CAZy" id="GH27">
    <property type="family name" value="Glycoside Hydrolase Family 27"/>
</dbReference>
<dbReference type="InterPro" id="IPR000772">
    <property type="entry name" value="Ricin_B_lectin"/>
</dbReference>
<dbReference type="CAZy" id="CBM13">
    <property type="family name" value="Carbohydrate-Binding Module Family 13"/>
</dbReference>
<dbReference type="Gene3D" id="2.80.10.50">
    <property type="match status" value="1"/>
</dbReference>
<keyword evidence="4 5" id="KW-0326">Glycosidase</keyword>
<dbReference type="eggNOG" id="COG3345">
    <property type="taxonomic scope" value="Bacteria"/>
</dbReference>
<evidence type="ECO:0000259" key="8">
    <source>
        <dbReference type="Pfam" id="PF14200"/>
    </source>
</evidence>
<sequence length="687" mass="71459">MGSPRRLVRAFAALALAAPALTAAGLAAPTPAAALGNGLAATPPMGWNSWNTFGPDISQQEIVETIDFMSANGLVAAGYDTVTVDDGWSLWHRTDQTDDIVRGTGGAMQLYDDAGNPVSGTDGTGNDPTSGHLIPRPDTFPSQQWNGKTVNGIEYLANYAHSKGMKFGLYATDTYLTCQMHPGSLGHEGTDTADFVSWGVDFVKYDDCPYGPAITGPDGHDYGTQGVGKELTRSIYARVQTFQRALDAASAAQGRGKVTLSVSAQPVHTGLPYLLDPNDPARTDPVVLAAGTPKYQAPGYAPTGVWCGQVAHLCRIGGDRNSDLNGVLYQGQLRTALEYRGNVRPGSWHDLDMSFAGWQDPYGLWGTTDTCECHKPFTDDENRTELGILAMTAAPLISGADLRTTQQAQRSGEGVSWSTGITDSALAALKNPGMIAIDQDPAGTPATLVGTPPTSATAPLVLRRALADGSTAVLLVNQDPANSRTVSVTSAALGLAGEQTATEVWSGERTALGDQLGATLAPHASRLYRITAGAPATGPLGFVDDGRAHPLAGAETGGVLRAGDGCTAPITSRAVLGGVVPGEPSEQWRFTGNPDGTVRITSACTGTALEGSVLAAGNNPGDPAYLLPPSPGNPWQEWRLAQDPTTHYLTVTNAATGLRLTAAANAPGAEVRTDPATPGAIQRWNLG</sequence>
<dbReference type="EC" id="3.2.1.22" evidence="5"/>
<gene>
    <name evidence="10" type="ordered locus">KSE_08070</name>
</gene>
<dbReference type="PANTHER" id="PTHR11452:SF33">
    <property type="entry name" value="ALPHA-GALACTOSIDASE 2"/>
    <property type="match status" value="1"/>
</dbReference>
<evidence type="ECO:0000256" key="6">
    <source>
        <dbReference type="SAM" id="MobiDB-lite"/>
    </source>
</evidence>
<dbReference type="PROSITE" id="PS51318">
    <property type="entry name" value="TAT"/>
    <property type="match status" value="1"/>
</dbReference>
<feature type="signal peptide" evidence="7">
    <location>
        <begin position="1"/>
        <end position="23"/>
    </location>
</feature>
<feature type="domain" description="Ricin B lectin" evidence="8">
    <location>
        <begin position="585"/>
        <end position="672"/>
    </location>
</feature>
<evidence type="ECO:0000256" key="2">
    <source>
        <dbReference type="ARBA" id="ARBA00022729"/>
    </source>
</evidence>
<dbReference type="InterPro" id="IPR013785">
    <property type="entry name" value="Aldolase_TIM"/>
</dbReference>
<accession>E4N615</accession>
<dbReference type="Pfam" id="PF16499">
    <property type="entry name" value="Melibiase_2"/>
    <property type="match status" value="1"/>
</dbReference>
<comment type="catalytic activity">
    <reaction evidence="5">
        <text>Hydrolysis of terminal, non-reducing alpha-D-galactose residues in alpha-D-galactosides, including galactose oligosaccharides, galactomannans and galactolipids.</text>
        <dbReference type="EC" id="3.2.1.22"/>
    </reaction>
</comment>
<name>E4N615_KITSK</name>
<evidence type="ECO:0000256" key="1">
    <source>
        <dbReference type="ARBA" id="ARBA00009743"/>
    </source>
</evidence>
<dbReference type="PRINTS" id="PR00740">
    <property type="entry name" value="GLHYDRLASE27"/>
</dbReference>
<keyword evidence="11" id="KW-1185">Reference proteome</keyword>
<feature type="compositionally biased region" description="Polar residues" evidence="6">
    <location>
        <begin position="118"/>
        <end position="129"/>
    </location>
</feature>
<evidence type="ECO:0000256" key="4">
    <source>
        <dbReference type="ARBA" id="ARBA00023295"/>
    </source>
</evidence>
<dbReference type="RefSeq" id="WP_014133965.1">
    <property type="nucleotide sequence ID" value="NC_016109.1"/>
</dbReference>
<evidence type="ECO:0000259" key="9">
    <source>
        <dbReference type="Pfam" id="PF17801"/>
    </source>
</evidence>
<keyword evidence="3 5" id="KW-0378">Hydrolase</keyword>
<dbReference type="InterPro" id="IPR041233">
    <property type="entry name" value="Melibiase_C"/>
</dbReference>
<keyword evidence="5" id="KW-1015">Disulfide bond</keyword>